<dbReference type="EMBL" id="KB644413">
    <property type="protein sequence ID" value="EPS31158.1"/>
    <property type="molecule type" value="Genomic_DNA"/>
</dbReference>
<gene>
    <name evidence="2" type="ORF">PDE_06113</name>
</gene>
<evidence type="ECO:0000313" key="3">
    <source>
        <dbReference type="Proteomes" id="UP000019376"/>
    </source>
</evidence>
<sequence>MSGAALNQDAHFHTRHNHKHSHASVQYGSNEPPHGTVTVHLGNQCMFGQSNWLSKDTHDLAWVKRR</sequence>
<organism evidence="2 3">
    <name type="scientific">Penicillium oxalicum (strain 114-2 / CGMCC 5302)</name>
    <name type="common">Penicillium decumbens</name>
    <dbReference type="NCBI Taxonomy" id="933388"/>
    <lineage>
        <taxon>Eukaryota</taxon>
        <taxon>Fungi</taxon>
        <taxon>Dikarya</taxon>
        <taxon>Ascomycota</taxon>
        <taxon>Pezizomycotina</taxon>
        <taxon>Eurotiomycetes</taxon>
        <taxon>Eurotiomycetidae</taxon>
        <taxon>Eurotiales</taxon>
        <taxon>Aspergillaceae</taxon>
        <taxon>Penicillium</taxon>
    </lineage>
</organism>
<name>S8AXS3_PENO1</name>
<keyword evidence="3" id="KW-1185">Reference proteome</keyword>
<dbReference type="Proteomes" id="UP000019376">
    <property type="component" value="Unassembled WGS sequence"/>
</dbReference>
<protein>
    <submittedName>
        <fullName evidence="2">Uncharacterized protein</fullName>
    </submittedName>
</protein>
<dbReference type="AlphaFoldDB" id="S8AXS3"/>
<proteinExistence type="predicted"/>
<accession>S8AXS3</accession>
<evidence type="ECO:0000313" key="2">
    <source>
        <dbReference type="EMBL" id="EPS31158.1"/>
    </source>
</evidence>
<evidence type="ECO:0000256" key="1">
    <source>
        <dbReference type="SAM" id="MobiDB-lite"/>
    </source>
</evidence>
<feature type="compositionally biased region" description="Basic residues" evidence="1">
    <location>
        <begin position="13"/>
        <end position="22"/>
    </location>
</feature>
<dbReference type="HOGENOM" id="CLU_2831970_0_0_1"/>
<reference evidence="2 3" key="1">
    <citation type="journal article" date="2013" name="PLoS ONE">
        <title>Genomic and secretomic analyses reveal unique features of the lignocellulolytic enzyme system of Penicillium decumbens.</title>
        <authorList>
            <person name="Liu G."/>
            <person name="Zhang L."/>
            <person name="Wei X."/>
            <person name="Zou G."/>
            <person name="Qin Y."/>
            <person name="Ma L."/>
            <person name="Li J."/>
            <person name="Zheng H."/>
            <person name="Wang S."/>
            <person name="Wang C."/>
            <person name="Xun L."/>
            <person name="Zhao G.-P."/>
            <person name="Zhou Z."/>
            <person name="Qu Y."/>
        </authorList>
    </citation>
    <scope>NUCLEOTIDE SEQUENCE [LARGE SCALE GENOMIC DNA]</scope>
    <source>
        <strain evidence="3">114-2 / CGMCC 5302</strain>
    </source>
</reference>
<feature type="region of interest" description="Disordered" evidence="1">
    <location>
        <begin position="1"/>
        <end position="36"/>
    </location>
</feature>